<dbReference type="Proteomes" id="UP000766570">
    <property type="component" value="Unassembled WGS sequence"/>
</dbReference>
<dbReference type="RefSeq" id="WP_342592331.1">
    <property type="nucleotide sequence ID" value="NZ_BAAAMI010000022.1"/>
</dbReference>
<dbReference type="EMBL" id="JAGIOE010000001">
    <property type="protein sequence ID" value="MBP2372390.1"/>
    <property type="molecule type" value="Genomic_DNA"/>
</dbReference>
<keyword evidence="2 5" id="KW-0378">Hydrolase</keyword>
<evidence type="ECO:0000256" key="2">
    <source>
        <dbReference type="ARBA" id="ARBA00022801"/>
    </source>
</evidence>
<evidence type="ECO:0000313" key="6">
    <source>
        <dbReference type="Proteomes" id="UP000766570"/>
    </source>
</evidence>
<evidence type="ECO:0000256" key="4">
    <source>
        <dbReference type="SAM" id="MobiDB-lite"/>
    </source>
</evidence>
<dbReference type="InterPro" id="IPR002833">
    <property type="entry name" value="PTH2"/>
</dbReference>
<reference evidence="5 6" key="1">
    <citation type="submission" date="2021-03" db="EMBL/GenBank/DDBJ databases">
        <title>Sequencing the genomes of 1000 actinobacteria strains.</title>
        <authorList>
            <person name="Klenk H.-P."/>
        </authorList>
    </citation>
    <scope>NUCLEOTIDE SEQUENCE [LARGE SCALE GENOMIC DNA]</scope>
    <source>
        <strain evidence="5 6">DSM 15454</strain>
    </source>
</reference>
<dbReference type="Gene3D" id="3.40.1490.10">
    <property type="entry name" value="Bit1"/>
    <property type="match status" value="1"/>
</dbReference>
<sequence>MENTVNDQASSTEDAAAEEFPDPTGELVQPIILLVDREEPCPEDEGIAVAALASVNALLANPRHPYWRPWAQGAFAKSVRRADAKMFAKVAGEFPGHVLAEVGSARAMGFAPMQADSLPKRLAKLQVSGTTLPPGEPMESTTVRIALNDSLGMSTGKAAAQAAHALFAWVLEGNPEELDAWRSSGCPLSIQRLDSKAFRKNARAASGPVIRDAGRTEITPGSATAFVSVG</sequence>
<name>A0ABS4W858_9MICC</name>
<accession>A0ABS4W858</accession>
<organism evidence="5 6">
    <name type="scientific">Paeniglutamicibacter psychrophenolicus</name>
    <dbReference type="NCBI Taxonomy" id="257454"/>
    <lineage>
        <taxon>Bacteria</taxon>
        <taxon>Bacillati</taxon>
        <taxon>Actinomycetota</taxon>
        <taxon>Actinomycetes</taxon>
        <taxon>Micrococcales</taxon>
        <taxon>Micrococcaceae</taxon>
        <taxon>Paeniglutamicibacter</taxon>
    </lineage>
</organism>
<dbReference type="GO" id="GO:0016787">
    <property type="term" value="F:hydrolase activity"/>
    <property type="evidence" value="ECO:0007669"/>
    <property type="project" value="UniProtKB-KW"/>
</dbReference>
<dbReference type="EC" id="3.1.1.29" evidence="1"/>
<proteinExistence type="predicted"/>
<gene>
    <name evidence="5" type="ORF">JOF46_000302</name>
</gene>
<feature type="region of interest" description="Disordered" evidence="4">
    <location>
        <begin position="1"/>
        <end position="24"/>
    </location>
</feature>
<feature type="compositionally biased region" description="Polar residues" evidence="4">
    <location>
        <begin position="1"/>
        <end position="13"/>
    </location>
</feature>
<dbReference type="Pfam" id="PF01981">
    <property type="entry name" value="PTH2"/>
    <property type="match status" value="1"/>
</dbReference>
<keyword evidence="6" id="KW-1185">Reference proteome</keyword>
<dbReference type="SUPFAM" id="SSF102462">
    <property type="entry name" value="Peptidyl-tRNA hydrolase II"/>
    <property type="match status" value="1"/>
</dbReference>
<protein>
    <recommendedName>
        <fullName evidence="1">peptidyl-tRNA hydrolase</fullName>
        <ecNumber evidence="1">3.1.1.29</ecNumber>
    </recommendedName>
</protein>
<comment type="catalytic activity">
    <reaction evidence="3">
        <text>an N-acyl-L-alpha-aminoacyl-tRNA + H2O = an N-acyl-L-amino acid + a tRNA + H(+)</text>
        <dbReference type="Rhea" id="RHEA:54448"/>
        <dbReference type="Rhea" id="RHEA-COMP:10123"/>
        <dbReference type="Rhea" id="RHEA-COMP:13883"/>
        <dbReference type="ChEBI" id="CHEBI:15377"/>
        <dbReference type="ChEBI" id="CHEBI:15378"/>
        <dbReference type="ChEBI" id="CHEBI:59874"/>
        <dbReference type="ChEBI" id="CHEBI:78442"/>
        <dbReference type="ChEBI" id="CHEBI:138191"/>
        <dbReference type="EC" id="3.1.1.29"/>
    </reaction>
</comment>
<evidence type="ECO:0000313" key="5">
    <source>
        <dbReference type="EMBL" id="MBP2372390.1"/>
    </source>
</evidence>
<evidence type="ECO:0000256" key="3">
    <source>
        <dbReference type="ARBA" id="ARBA00048707"/>
    </source>
</evidence>
<comment type="caution">
    <text evidence="5">The sequence shown here is derived from an EMBL/GenBank/DDBJ whole genome shotgun (WGS) entry which is preliminary data.</text>
</comment>
<evidence type="ECO:0000256" key="1">
    <source>
        <dbReference type="ARBA" id="ARBA00013260"/>
    </source>
</evidence>
<dbReference type="InterPro" id="IPR023476">
    <property type="entry name" value="Pep_tRNA_hydro_II_dom_sf"/>
</dbReference>